<keyword evidence="2" id="KW-1185">Reference proteome</keyword>
<proteinExistence type="predicted"/>
<protein>
    <submittedName>
        <fullName evidence="1">Uncharacterized protein</fullName>
    </submittedName>
</protein>
<evidence type="ECO:0000313" key="1">
    <source>
        <dbReference type="EMBL" id="KAJ1098522.1"/>
    </source>
</evidence>
<dbReference type="Proteomes" id="UP001066276">
    <property type="component" value="Chromosome 10"/>
</dbReference>
<evidence type="ECO:0000313" key="2">
    <source>
        <dbReference type="Proteomes" id="UP001066276"/>
    </source>
</evidence>
<dbReference type="AlphaFoldDB" id="A0AAV7M7L7"/>
<organism evidence="1 2">
    <name type="scientific">Pleurodeles waltl</name>
    <name type="common">Iberian ribbed newt</name>
    <dbReference type="NCBI Taxonomy" id="8319"/>
    <lineage>
        <taxon>Eukaryota</taxon>
        <taxon>Metazoa</taxon>
        <taxon>Chordata</taxon>
        <taxon>Craniata</taxon>
        <taxon>Vertebrata</taxon>
        <taxon>Euteleostomi</taxon>
        <taxon>Amphibia</taxon>
        <taxon>Batrachia</taxon>
        <taxon>Caudata</taxon>
        <taxon>Salamandroidea</taxon>
        <taxon>Salamandridae</taxon>
        <taxon>Pleurodelinae</taxon>
        <taxon>Pleurodeles</taxon>
    </lineage>
</organism>
<comment type="caution">
    <text evidence="1">The sequence shown here is derived from an EMBL/GenBank/DDBJ whole genome shotgun (WGS) entry which is preliminary data.</text>
</comment>
<gene>
    <name evidence="1" type="ORF">NDU88_003632</name>
</gene>
<accession>A0AAV7M7L7</accession>
<name>A0AAV7M7L7_PLEWA</name>
<reference evidence="1" key="1">
    <citation type="journal article" date="2022" name="bioRxiv">
        <title>Sequencing and chromosome-scale assembly of the giantPleurodeles waltlgenome.</title>
        <authorList>
            <person name="Brown T."/>
            <person name="Elewa A."/>
            <person name="Iarovenko S."/>
            <person name="Subramanian E."/>
            <person name="Araus A.J."/>
            <person name="Petzold A."/>
            <person name="Susuki M."/>
            <person name="Suzuki K.-i.T."/>
            <person name="Hayashi T."/>
            <person name="Toyoda A."/>
            <person name="Oliveira C."/>
            <person name="Osipova E."/>
            <person name="Leigh N.D."/>
            <person name="Simon A."/>
            <person name="Yun M.H."/>
        </authorList>
    </citation>
    <scope>NUCLEOTIDE SEQUENCE</scope>
    <source>
        <strain evidence="1">20211129_DDA</strain>
        <tissue evidence="1">Liver</tissue>
    </source>
</reference>
<dbReference type="EMBL" id="JANPWB010000014">
    <property type="protein sequence ID" value="KAJ1098522.1"/>
    <property type="molecule type" value="Genomic_DNA"/>
</dbReference>
<sequence length="69" mass="7332">MVSDGTCRTGLSLRGDGAPTEPELTAACPLGAALRSWGRWLRSRRPSKAVSTAATLHQPQGHICGFRDV</sequence>